<dbReference type="PANTHER" id="PTHR10309">
    <property type="entry name" value="MANNOSE-6-PHOSPHATE ISOMERASE"/>
    <property type="match status" value="1"/>
</dbReference>
<dbReference type="InterPro" id="IPR046457">
    <property type="entry name" value="PMI_typeI_cat"/>
</dbReference>
<evidence type="ECO:0000256" key="2">
    <source>
        <dbReference type="ARBA" id="ARBA00001947"/>
    </source>
</evidence>
<organism evidence="15 16">
    <name type="scientific">Fasciola hepatica</name>
    <name type="common">Liver fluke</name>
    <dbReference type="NCBI Taxonomy" id="6192"/>
    <lineage>
        <taxon>Eukaryota</taxon>
        <taxon>Metazoa</taxon>
        <taxon>Spiralia</taxon>
        <taxon>Lophotrochozoa</taxon>
        <taxon>Platyhelminthes</taxon>
        <taxon>Trematoda</taxon>
        <taxon>Digenea</taxon>
        <taxon>Plagiorchiida</taxon>
        <taxon>Echinostomata</taxon>
        <taxon>Echinostomatoidea</taxon>
        <taxon>Fasciolidae</taxon>
        <taxon>Fasciola</taxon>
    </lineage>
</organism>
<evidence type="ECO:0000256" key="5">
    <source>
        <dbReference type="ARBA" id="ARBA00011956"/>
    </source>
</evidence>
<dbReference type="GO" id="GO:0005829">
    <property type="term" value="C:cytosol"/>
    <property type="evidence" value="ECO:0007669"/>
    <property type="project" value="TreeGrafter"/>
</dbReference>
<evidence type="ECO:0000256" key="6">
    <source>
        <dbReference type="ARBA" id="ARBA00022723"/>
    </source>
</evidence>
<evidence type="ECO:0000256" key="4">
    <source>
        <dbReference type="ARBA" id="ARBA00010772"/>
    </source>
</evidence>
<evidence type="ECO:0000256" key="8">
    <source>
        <dbReference type="ARBA" id="ARBA00023235"/>
    </source>
</evidence>
<sequence length="496" mass="55240">MIRLSCSFKTYDWGKLGHESEVFNLLSGCTEKSDLPNDIPFAELWMGTHLSGPSHIYGDENQSLATFISFNPEVLGRSGKMFGRTLPFLFKVLSVRKALSIQAHPNKSHAQELHRNRPDIYKDANHKPELAIALTPFEALLAFRPVSEIACFVQGIPELLEVIGIASATDLSSVSDDTECVAIKAAYERLMRADVELISDRVNRLHQRLKSGSKLDLTLPESSRVNLDVLREVFIRLADEYPGDCGCFSLFFLNYIRLEPGQAVFLEANLPHAYISGDCVECMACSDNVVRAGLTPKFKDVDCLLSMLQYEPRTNNRIIFPPKECSIRIPDSKMGLTRDLMPTVFTYAPPVEEFAVDRICIPAKCEAFHLFASPSASILIIISGSGRFQVFLPKDRDNENPKDPRSDSLTEEKGSSYGSEKGEIVYAGSVNQMIGFHRGMVFFVHANVSFSLHPATPNNDSILAFRAYANVDMISQSEDTIYDKTSSVVLGQARQM</sequence>
<comment type="caution">
    <text evidence="15">The sequence shown here is derived from an EMBL/GenBank/DDBJ whole genome shotgun (WGS) entry which is preliminary data.</text>
</comment>
<keyword evidence="16" id="KW-1185">Reference proteome</keyword>
<evidence type="ECO:0000259" key="14">
    <source>
        <dbReference type="Pfam" id="PF20512"/>
    </source>
</evidence>
<comment type="similarity">
    <text evidence="4">Belongs to the mannose-6-phosphate isomerase type 1 family.</text>
</comment>
<comment type="catalytic activity">
    <reaction evidence="1">
        <text>D-mannose 6-phosphate = D-fructose 6-phosphate</text>
        <dbReference type="Rhea" id="RHEA:12356"/>
        <dbReference type="ChEBI" id="CHEBI:58735"/>
        <dbReference type="ChEBI" id="CHEBI:61527"/>
        <dbReference type="EC" id="5.3.1.8"/>
    </reaction>
</comment>
<keyword evidence="6" id="KW-0479">Metal-binding</keyword>
<name>A0A4E0RH20_FASHE</name>
<evidence type="ECO:0000256" key="10">
    <source>
        <dbReference type="ARBA" id="ARBA00030762"/>
    </source>
</evidence>
<dbReference type="PROSITE" id="PS00965">
    <property type="entry name" value="PMI_I_1"/>
    <property type="match status" value="1"/>
</dbReference>
<dbReference type="InterPro" id="IPR018050">
    <property type="entry name" value="Pmannose_isomerase-type1_CS"/>
</dbReference>
<dbReference type="InterPro" id="IPR001250">
    <property type="entry name" value="Man6P_Isoase-1"/>
</dbReference>
<dbReference type="GO" id="GO:0009298">
    <property type="term" value="P:GDP-mannose biosynthetic process"/>
    <property type="evidence" value="ECO:0007669"/>
    <property type="project" value="UniProtKB-UniPathway"/>
</dbReference>
<reference evidence="15" key="1">
    <citation type="submission" date="2019-03" db="EMBL/GenBank/DDBJ databases">
        <title>Improved annotation for the trematode Fasciola hepatica.</title>
        <authorList>
            <person name="Choi Y.-J."/>
            <person name="Martin J."/>
            <person name="Mitreva M."/>
        </authorList>
    </citation>
    <scope>NUCLEOTIDE SEQUENCE [LARGE SCALE GENOMIC DNA]</scope>
</reference>
<keyword evidence="7" id="KW-0862">Zinc</keyword>
<dbReference type="Gene3D" id="2.60.120.10">
    <property type="entry name" value="Jelly Rolls"/>
    <property type="match status" value="2"/>
</dbReference>
<dbReference type="GO" id="GO:0008270">
    <property type="term" value="F:zinc ion binding"/>
    <property type="evidence" value="ECO:0007669"/>
    <property type="project" value="InterPro"/>
</dbReference>
<evidence type="ECO:0000256" key="12">
    <source>
        <dbReference type="SAM" id="MobiDB-lite"/>
    </source>
</evidence>
<dbReference type="AlphaFoldDB" id="A0A4E0RH20"/>
<evidence type="ECO:0000259" key="13">
    <source>
        <dbReference type="Pfam" id="PF20511"/>
    </source>
</evidence>
<dbReference type="NCBIfam" id="TIGR00218">
    <property type="entry name" value="manA"/>
    <property type="match status" value="1"/>
</dbReference>
<dbReference type="SUPFAM" id="SSF51182">
    <property type="entry name" value="RmlC-like cupins"/>
    <property type="match status" value="1"/>
</dbReference>
<dbReference type="Gene3D" id="1.10.441.10">
    <property type="entry name" value="Phosphomannose Isomerase, domain 2"/>
    <property type="match status" value="1"/>
</dbReference>
<dbReference type="InterPro" id="IPR046458">
    <property type="entry name" value="PMI_typeI_hel"/>
</dbReference>
<evidence type="ECO:0000256" key="7">
    <source>
        <dbReference type="ARBA" id="ARBA00022833"/>
    </source>
</evidence>
<dbReference type="PRINTS" id="PR00714">
    <property type="entry name" value="MAN6PISMRASE"/>
</dbReference>
<evidence type="ECO:0000256" key="1">
    <source>
        <dbReference type="ARBA" id="ARBA00000757"/>
    </source>
</evidence>
<proteinExistence type="inferred from homology"/>
<dbReference type="GO" id="GO:0005975">
    <property type="term" value="P:carbohydrate metabolic process"/>
    <property type="evidence" value="ECO:0007669"/>
    <property type="project" value="InterPro"/>
</dbReference>
<evidence type="ECO:0000256" key="9">
    <source>
        <dbReference type="ARBA" id="ARBA00029741"/>
    </source>
</evidence>
<dbReference type="PROSITE" id="PS00966">
    <property type="entry name" value="PMI_I_2"/>
    <property type="match status" value="1"/>
</dbReference>
<dbReference type="Proteomes" id="UP000230066">
    <property type="component" value="Unassembled WGS sequence"/>
</dbReference>
<comment type="cofactor">
    <cofactor evidence="2">
        <name>Zn(2+)</name>
        <dbReference type="ChEBI" id="CHEBI:29105"/>
    </cofactor>
</comment>
<dbReference type="PANTHER" id="PTHR10309:SF0">
    <property type="entry name" value="MANNOSE-6-PHOSPHATE ISOMERASE"/>
    <property type="match status" value="1"/>
</dbReference>
<dbReference type="EC" id="5.3.1.8" evidence="5"/>
<gene>
    <name evidence="15" type="ORF">D915_002801</name>
</gene>
<dbReference type="InterPro" id="IPR014710">
    <property type="entry name" value="RmlC-like_jellyroll"/>
</dbReference>
<feature type="compositionally biased region" description="Basic and acidic residues" evidence="12">
    <location>
        <begin position="393"/>
        <end position="414"/>
    </location>
</feature>
<dbReference type="InterPro" id="IPR016305">
    <property type="entry name" value="Mannose-6-P_Isomerase"/>
</dbReference>
<evidence type="ECO:0000313" key="15">
    <source>
        <dbReference type="EMBL" id="THD26395.1"/>
    </source>
</evidence>
<dbReference type="InterPro" id="IPR011051">
    <property type="entry name" value="RmlC_Cupin_sf"/>
</dbReference>
<evidence type="ECO:0000256" key="3">
    <source>
        <dbReference type="ARBA" id="ARBA00004666"/>
    </source>
</evidence>
<evidence type="ECO:0000256" key="11">
    <source>
        <dbReference type="RuleBase" id="RU004248"/>
    </source>
</evidence>
<feature type="region of interest" description="Disordered" evidence="12">
    <location>
        <begin position="393"/>
        <end position="416"/>
    </location>
</feature>
<dbReference type="Pfam" id="PF20512">
    <property type="entry name" value="PMI_typeI_hel"/>
    <property type="match status" value="1"/>
</dbReference>
<dbReference type="EMBL" id="JXXN02000758">
    <property type="protein sequence ID" value="THD26395.1"/>
    <property type="molecule type" value="Genomic_DNA"/>
</dbReference>
<protein>
    <recommendedName>
        <fullName evidence="5">mannose-6-phosphate isomerase</fullName>
        <ecNumber evidence="5">5.3.1.8</ecNumber>
    </recommendedName>
    <alternativeName>
        <fullName evidence="9">Phosphohexomutase</fullName>
    </alternativeName>
    <alternativeName>
        <fullName evidence="10">Phosphomannose isomerase</fullName>
    </alternativeName>
</protein>
<keyword evidence="8 15" id="KW-0413">Isomerase</keyword>
<dbReference type="UniPathway" id="UPA00126">
    <property type="reaction ID" value="UER00423"/>
</dbReference>
<comment type="pathway">
    <text evidence="3 11">Nucleotide-sugar biosynthesis; GDP-alpha-D-mannose biosynthesis; alpha-D-mannose 1-phosphate from D-fructose 6-phosphate: step 1/2.</text>
</comment>
<accession>A0A4E0RH20</accession>
<dbReference type="GO" id="GO:0004476">
    <property type="term" value="F:mannose-6-phosphate isomerase activity"/>
    <property type="evidence" value="ECO:0007669"/>
    <property type="project" value="UniProtKB-EC"/>
</dbReference>
<feature type="domain" description="Phosphomannose isomerase type I helical insertion" evidence="14">
    <location>
        <begin position="169"/>
        <end position="253"/>
    </location>
</feature>
<dbReference type="CDD" id="cd07011">
    <property type="entry name" value="cupin_PMI_type_I_N"/>
    <property type="match status" value="1"/>
</dbReference>
<feature type="domain" description="Phosphomannose isomerase type I catalytic" evidence="13">
    <location>
        <begin position="1"/>
        <end position="146"/>
    </location>
</feature>
<dbReference type="Pfam" id="PF20511">
    <property type="entry name" value="PMI_typeI_cat"/>
    <property type="match status" value="1"/>
</dbReference>
<evidence type="ECO:0000313" key="16">
    <source>
        <dbReference type="Proteomes" id="UP000230066"/>
    </source>
</evidence>